<dbReference type="Gene3D" id="1.10.630.10">
    <property type="entry name" value="Cytochrome P450"/>
    <property type="match status" value="1"/>
</dbReference>
<comment type="caution">
    <text evidence="2">The sequence shown here is derived from an EMBL/GenBank/DDBJ whole genome shotgun (WGS) entry which is preliminary data.</text>
</comment>
<dbReference type="SUPFAM" id="SSF48264">
    <property type="entry name" value="Cytochrome P450"/>
    <property type="match status" value="1"/>
</dbReference>
<dbReference type="GO" id="GO:0020037">
    <property type="term" value="F:heme binding"/>
    <property type="evidence" value="ECO:0007669"/>
    <property type="project" value="InterPro"/>
</dbReference>
<protein>
    <recommendedName>
        <fullName evidence="4">Cytochrome P450</fullName>
    </recommendedName>
</protein>
<keyword evidence="3" id="KW-1185">Reference proteome</keyword>
<dbReference type="RefSeq" id="WP_204021886.1">
    <property type="nucleotide sequence ID" value="NZ_BOOW01000007.1"/>
</dbReference>
<name>A0A919RCM4_9ACTN</name>
<evidence type="ECO:0000313" key="2">
    <source>
        <dbReference type="EMBL" id="GII90987.1"/>
    </source>
</evidence>
<evidence type="ECO:0008006" key="4">
    <source>
        <dbReference type="Google" id="ProtNLM"/>
    </source>
</evidence>
<dbReference type="GO" id="GO:0004497">
    <property type="term" value="F:monooxygenase activity"/>
    <property type="evidence" value="ECO:0007669"/>
    <property type="project" value="InterPro"/>
</dbReference>
<accession>A0A919RCM4</accession>
<gene>
    <name evidence="2" type="ORF">Ssi02_12180</name>
</gene>
<dbReference type="AlphaFoldDB" id="A0A919RCM4"/>
<evidence type="ECO:0000313" key="3">
    <source>
        <dbReference type="Proteomes" id="UP000606172"/>
    </source>
</evidence>
<sequence>MLDAIPAGQVVDLIDAYAFPLPLMVICELMGIPLERRDDLRDWSVAFTLSMMSPADNLKRKATAAAPS</sequence>
<dbReference type="InterPro" id="IPR036396">
    <property type="entry name" value="Cyt_P450_sf"/>
</dbReference>
<dbReference type="GO" id="GO:0005506">
    <property type="term" value="F:iron ion binding"/>
    <property type="evidence" value="ECO:0007669"/>
    <property type="project" value="InterPro"/>
</dbReference>
<comment type="similarity">
    <text evidence="1">Belongs to the cytochrome P450 family.</text>
</comment>
<proteinExistence type="inferred from homology"/>
<evidence type="ECO:0000256" key="1">
    <source>
        <dbReference type="ARBA" id="ARBA00010617"/>
    </source>
</evidence>
<reference evidence="2" key="1">
    <citation type="submission" date="2021-01" db="EMBL/GenBank/DDBJ databases">
        <title>Whole genome shotgun sequence of Sinosporangium siamense NBRC 109515.</title>
        <authorList>
            <person name="Komaki H."/>
            <person name="Tamura T."/>
        </authorList>
    </citation>
    <scope>NUCLEOTIDE SEQUENCE</scope>
    <source>
        <strain evidence="2">NBRC 109515</strain>
    </source>
</reference>
<organism evidence="2 3">
    <name type="scientific">Sinosporangium siamense</name>
    <dbReference type="NCBI Taxonomy" id="1367973"/>
    <lineage>
        <taxon>Bacteria</taxon>
        <taxon>Bacillati</taxon>
        <taxon>Actinomycetota</taxon>
        <taxon>Actinomycetes</taxon>
        <taxon>Streptosporangiales</taxon>
        <taxon>Streptosporangiaceae</taxon>
        <taxon>Sinosporangium</taxon>
    </lineage>
</organism>
<dbReference type="Proteomes" id="UP000606172">
    <property type="component" value="Unassembled WGS sequence"/>
</dbReference>
<dbReference type="GO" id="GO:0016705">
    <property type="term" value="F:oxidoreductase activity, acting on paired donors, with incorporation or reduction of molecular oxygen"/>
    <property type="evidence" value="ECO:0007669"/>
    <property type="project" value="InterPro"/>
</dbReference>
<dbReference type="EMBL" id="BOOW01000007">
    <property type="protein sequence ID" value="GII90987.1"/>
    <property type="molecule type" value="Genomic_DNA"/>
</dbReference>
<dbReference type="InterPro" id="IPR002397">
    <property type="entry name" value="Cyt_P450_B"/>
</dbReference>
<dbReference type="PRINTS" id="PR00359">
    <property type="entry name" value="BP450"/>
</dbReference>